<dbReference type="SUPFAM" id="SSF53254">
    <property type="entry name" value="Phosphoglycerate mutase-like"/>
    <property type="match status" value="1"/>
</dbReference>
<dbReference type="CDD" id="cd07067">
    <property type="entry name" value="HP_PGM_like"/>
    <property type="match status" value="1"/>
</dbReference>
<evidence type="ECO:0000313" key="2">
    <source>
        <dbReference type="Proteomes" id="UP001162881"/>
    </source>
</evidence>
<proteinExistence type="predicted"/>
<dbReference type="InterPro" id="IPR013078">
    <property type="entry name" value="His_Pase_superF_clade-1"/>
</dbReference>
<dbReference type="Proteomes" id="UP001162881">
    <property type="component" value="Unassembled WGS sequence"/>
</dbReference>
<accession>A0ABT0BGT7</accession>
<gene>
    <name evidence="1" type="ORF">MTR62_14905</name>
</gene>
<name>A0ABT0BGT7_9SPHN</name>
<dbReference type="PANTHER" id="PTHR48100">
    <property type="entry name" value="BROAD-SPECIFICITY PHOSPHATASE YOR283W-RELATED"/>
    <property type="match status" value="1"/>
</dbReference>
<organism evidence="1 2">
    <name type="scientific">Novosphingobium organovorum</name>
    <dbReference type="NCBI Taxonomy" id="2930092"/>
    <lineage>
        <taxon>Bacteria</taxon>
        <taxon>Pseudomonadati</taxon>
        <taxon>Pseudomonadota</taxon>
        <taxon>Alphaproteobacteria</taxon>
        <taxon>Sphingomonadales</taxon>
        <taxon>Sphingomonadaceae</taxon>
        <taxon>Novosphingobium</taxon>
    </lineage>
</organism>
<protein>
    <submittedName>
        <fullName evidence="1">Histidine phosphatase family protein</fullName>
    </submittedName>
</protein>
<dbReference type="SMART" id="SM00855">
    <property type="entry name" value="PGAM"/>
    <property type="match status" value="1"/>
</dbReference>
<dbReference type="Gene3D" id="3.40.50.1240">
    <property type="entry name" value="Phosphoglycerate mutase-like"/>
    <property type="match status" value="1"/>
</dbReference>
<sequence length="196" mass="20905">MTPRLQTACFHLLRHGAPARAGLLLGRTDLPSSPEGIAACRERARALTFCHVVSSDLSRACAAARAIAQDCGAAHTIDPRWRELDFGAWDGLAPDAIAPDALGRFWSDPEGHAPPQGERWSQLTTRVGAALAALPLRDTLIVTHAGAMRAALATLLGLDVRQVWGFDLPYAARLSLRVWDETGDGARGAQITGLQA</sequence>
<comment type="caution">
    <text evidence="1">The sequence shown here is derived from an EMBL/GenBank/DDBJ whole genome shotgun (WGS) entry which is preliminary data.</text>
</comment>
<dbReference type="EMBL" id="JALHLF010000069">
    <property type="protein sequence ID" value="MCJ2183974.1"/>
    <property type="molecule type" value="Genomic_DNA"/>
</dbReference>
<dbReference type="InterPro" id="IPR029033">
    <property type="entry name" value="His_PPase_superfam"/>
</dbReference>
<keyword evidence="2" id="KW-1185">Reference proteome</keyword>
<evidence type="ECO:0000313" key="1">
    <source>
        <dbReference type="EMBL" id="MCJ2183974.1"/>
    </source>
</evidence>
<dbReference type="Pfam" id="PF00300">
    <property type="entry name" value="His_Phos_1"/>
    <property type="match status" value="1"/>
</dbReference>
<reference evidence="1" key="1">
    <citation type="submission" date="2022-03" db="EMBL/GenBank/DDBJ databases">
        <title>Identification of a novel bacterium isolated from mangrove sediments.</title>
        <authorList>
            <person name="Pan X."/>
        </authorList>
    </citation>
    <scope>NUCLEOTIDE SEQUENCE</scope>
    <source>
        <strain evidence="1">B1949</strain>
    </source>
</reference>
<dbReference type="InterPro" id="IPR050275">
    <property type="entry name" value="PGM_Phosphatase"/>
</dbReference>
<dbReference type="RefSeq" id="WP_244022335.1">
    <property type="nucleotide sequence ID" value="NZ_JALHLF010000069.1"/>
</dbReference>
<dbReference type="PANTHER" id="PTHR48100:SF1">
    <property type="entry name" value="HISTIDINE PHOSPHATASE FAMILY PROTEIN-RELATED"/>
    <property type="match status" value="1"/>
</dbReference>